<comment type="caution">
    <text evidence="2">The sequence shown here is derived from an EMBL/GenBank/DDBJ whole genome shotgun (WGS) entry which is preliminary data.</text>
</comment>
<dbReference type="RefSeq" id="XP_018704804.1">
    <property type="nucleotide sequence ID" value="XM_018847848.1"/>
</dbReference>
<dbReference type="EMBL" id="AZHB01000009">
    <property type="protein sequence ID" value="OAA64832.1"/>
    <property type="molecule type" value="Genomic_DNA"/>
</dbReference>
<sequence length="601" mass="66320">MQPYPVTDDRALVYTKGNIDTEDGSNQSAGMKKTTTSGKASTMTEFGNTLCGTPIQFQGNGKQKNATLGGIVKLIYEDGSWDLKGLTLGHSAYECLKYESLFELTTSDEKKDSGEPLFEPTVSDEEEDGDDSDDDSASSNSDLDLASAPAHIIVNDSEYYRDNRWEFRGPLVLGEAVMANWIHAPVEDTPFFNWALIPLSRFKMNQLGNDLISDIRQALPDDRSMEPVRLMSTSGGIKSGELLLHDGYVCGDPGILGVHQYYIASPSDEEAPPSVGDGGSWVISKERKDLIGHITTKESDEFGIVLVADIFDDIIRNGLAFAVALPTEQDIESYNKAKLQDAISTGGEKEQQDASGKGKRASRSRLTANVGSTSAMAHGKEALDHDSDDSVTSTRIEVGGHGARQFLITSESRRFHKVMKNIAKIGMHCTGRHVMHTAHLSGRMCQYYFGFIDDKTAIDGLKELRKLDSDLRQGRFVEQKRPLEMEDAYPWSELGPLPDPFSPKVTASREIRGGRERDDQLLKHLMKDMEAPNEGSGTSGVHMKDMEAPDEGSGTSSERITMSQYFRMLNKLVASRKQDLRQAEVGCEFHLCGEGEVMEWE</sequence>
<dbReference type="STRING" id="1081104.A0A162J7F2"/>
<dbReference type="AlphaFoldDB" id="A0A162J7F2"/>
<reference evidence="2 3" key="1">
    <citation type="journal article" date="2016" name="Genome Biol. Evol.">
        <title>Divergent and convergent evolution of fungal pathogenicity.</title>
        <authorList>
            <person name="Shang Y."/>
            <person name="Xiao G."/>
            <person name="Zheng P."/>
            <person name="Cen K."/>
            <person name="Zhan S."/>
            <person name="Wang C."/>
        </authorList>
    </citation>
    <scope>NUCLEOTIDE SEQUENCE [LARGE SCALE GENOMIC DNA]</scope>
    <source>
        <strain evidence="2 3">ARSEF 2679</strain>
    </source>
</reference>
<organism evidence="2 3">
    <name type="scientific">Cordyceps fumosorosea (strain ARSEF 2679)</name>
    <name type="common">Isaria fumosorosea</name>
    <dbReference type="NCBI Taxonomy" id="1081104"/>
    <lineage>
        <taxon>Eukaryota</taxon>
        <taxon>Fungi</taxon>
        <taxon>Dikarya</taxon>
        <taxon>Ascomycota</taxon>
        <taxon>Pezizomycotina</taxon>
        <taxon>Sordariomycetes</taxon>
        <taxon>Hypocreomycetidae</taxon>
        <taxon>Hypocreales</taxon>
        <taxon>Cordycipitaceae</taxon>
        <taxon>Cordyceps</taxon>
    </lineage>
</organism>
<feature type="compositionally biased region" description="Polar residues" evidence="1">
    <location>
        <begin position="24"/>
        <end position="40"/>
    </location>
</feature>
<feature type="region of interest" description="Disordered" evidence="1">
    <location>
        <begin position="342"/>
        <end position="366"/>
    </location>
</feature>
<evidence type="ECO:0000256" key="1">
    <source>
        <dbReference type="SAM" id="MobiDB-lite"/>
    </source>
</evidence>
<feature type="compositionally biased region" description="Acidic residues" evidence="1">
    <location>
        <begin position="122"/>
        <end position="136"/>
    </location>
</feature>
<gene>
    <name evidence="2" type="ORF">ISF_04242</name>
</gene>
<proteinExistence type="predicted"/>
<feature type="region of interest" description="Disordered" evidence="1">
    <location>
        <begin position="107"/>
        <end position="143"/>
    </location>
</feature>
<name>A0A162J7F2_CORFA</name>
<dbReference type="OrthoDB" id="5865767at2759"/>
<accession>A0A162J7F2</accession>
<feature type="region of interest" description="Disordered" evidence="1">
    <location>
        <begin position="17"/>
        <end position="40"/>
    </location>
</feature>
<dbReference type="Proteomes" id="UP000076744">
    <property type="component" value="Unassembled WGS sequence"/>
</dbReference>
<evidence type="ECO:0000313" key="2">
    <source>
        <dbReference type="EMBL" id="OAA64832.1"/>
    </source>
</evidence>
<dbReference type="GeneID" id="30020534"/>
<keyword evidence="3" id="KW-1185">Reference proteome</keyword>
<evidence type="ECO:0000313" key="3">
    <source>
        <dbReference type="Proteomes" id="UP000076744"/>
    </source>
</evidence>
<feature type="region of interest" description="Disordered" evidence="1">
    <location>
        <begin position="530"/>
        <end position="557"/>
    </location>
</feature>
<protein>
    <submittedName>
        <fullName evidence="2">Uncharacterized protein</fullName>
    </submittedName>
</protein>